<organism evidence="6 7">
    <name type="scientific">Streptomyces lycii</name>
    <dbReference type="NCBI Taxonomy" id="2654337"/>
    <lineage>
        <taxon>Bacteria</taxon>
        <taxon>Bacillati</taxon>
        <taxon>Actinomycetota</taxon>
        <taxon>Actinomycetes</taxon>
        <taxon>Kitasatosporales</taxon>
        <taxon>Streptomycetaceae</taxon>
        <taxon>Streptomyces</taxon>
    </lineage>
</organism>
<keyword evidence="7" id="KW-1185">Reference proteome</keyword>
<accession>A0ABQ7FPS4</accession>
<reference evidence="6 7" key="1">
    <citation type="submission" date="2019-10" db="EMBL/GenBank/DDBJ databases">
        <title>Streptomyces tenebrisbrunneis sp.nov., an endogenous actinomycete isolated from of Lycium ruthenicum.</title>
        <authorList>
            <person name="Ma L."/>
        </authorList>
    </citation>
    <scope>NUCLEOTIDE SEQUENCE [LARGE SCALE GENOMIC DNA]</scope>
    <source>
        <strain evidence="6 7">TRM 66187</strain>
    </source>
</reference>
<sequence>MRIGLIGATAIAERAIVGPAGRHDDVRVRAVAARDAGRAAEFAERNGIPRVHADYGALLEDPGIDTVYVSLHNSAHHPWAVRAARSGRHVIVEKPLCLGPDELDGIRRAALAGGVLVTEAVPTAGHAWQPAVRAMIRDGRHGRLRSVRTRIRFGVPAPGSYRDRPELGGGVFLDSAAYWLQAVQATAGLAGATGSGRALLTGPYGADREFEARLDWADGRSAELRCEVGERHLAQHEFVFEAARVRLRNFLLPAAGALPLNLVVEHDDGTKKVLSFPPVAYYDSQLDRVRALLRGGAGGDGGGGDDTGEGGGAGAGELDRAGERVALMASIHRRAMCATERQE</sequence>
<dbReference type="PANTHER" id="PTHR22604">
    <property type="entry name" value="OXIDOREDUCTASES"/>
    <property type="match status" value="1"/>
</dbReference>
<dbReference type="PANTHER" id="PTHR22604:SF105">
    <property type="entry name" value="TRANS-1,2-DIHYDROBENZENE-1,2-DIOL DEHYDROGENASE"/>
    <property type="match status" value="1"/>
</dbReference>
<keyword evidence="2" id="KW-0560">Oxidoreductase</keyword>
<gene>
    <name evidence="6" type="ORF">GCU69_01685</name>
</gene>
<dbReference type="SUPFAM" id="SSF55347">
    <property type="entry name" value="Glyceraldehyde-3-phosphate dehydrogenase-like, C-terminal domain"/>
    <property type="match status" value="1"/>
</dbReference>
<dbReference type="Pfam" id="PF01408">
    <property type="entry name" value="GFO_IDH_MocA"/>
    <property type="match status" value="1"/>
</dbReference>
<comment type="caution">
    <text evidence="6">The sequence shown here is derived from an EMBL/GenBank/DDBJ whole genome shotgun (WGS) entry which is preliminary data.</text>
</comment>
<dbReference type="InterPro" id="IPR000683">
    <property type="entry name" value="Gfo/Idh/MocA-like_OxRdtase_N"/>
</dbReference>
<evidence type="ECO:0000259" key="5">
    <source>
        <dbReference type="Pfam" id="PF22725"/>
    </source>
</evidence>
<evidence type="ECO:0000259" key="4">
    <source>
        <dbReference type="Pfam" id="PF01408"/>
    </source>
</evidence>
<dbReference type="Gene3D" id="3.40.50.720">
    <property type="entry name" value="NAD(P)-binding Rossmann-like Domain"/>
    <property type="match status" value="1"/>
</dbReference>
<dbReference type="InterPro" id="IPR050984">
    <property type="entry name" value="Gfo/Idh/MocA_domain"/>
</dbReference>
<evidence type="ECO:0000256" key="3">
    <source>
        <dbReference type="SAM" id="MobiDB-lite"/>
    </source>
</evidence>
<dbReference type="Pfam" id="PF22725">
    <property type="entry name" value="GFO_IDH_MocA_C3"/>
    <property type="match status" value="1"/>
</dbReference>
<feature type="region of interest" description="Disordered" evidence="3">
    <location>
        <begin position="296"/>
        <end position="317"/>
    </location>
</feature>
<dbReference type="InterPro" id="IPR055170">
    <property type="entry name" value="GFO_IDH_MocA-like_dom"/>
</dbReference>
<dbReference type="Gene3D" id="3.30.360.10">
    <property type="entry name" value="Dihydrodipicolinate Reductase, domain 2"/>
    <property type="match status" value="1"/>
</dbReference>
<dbReference type="InterPro" id="IPR036291">
    <property type="entry name" value="NAD(P)-bd_dom_sf"/>
</dbReference>
<dbReference type="Proteomes" id="UP000621266">
    <property type="component" value="Unassembled WGS sequence"/>
</dbReference>
<protein>
    <submittedName>
        <fullName evidence="6">Gfo/Idh/MocA family oxidoreductase</fullName>
    </submittedName>
</protein>
<evidence type="ECO:0000256" key="2">
    <source>
        <dbReference type="ARBA" id="ARBA00023002"/>
    </source>
</evidence>
<evidence type="ECO:0000256" key="1">
    <source>
        <dbReference type="ARBA" id="ARBA00010928"/>
    </source>
</evidence>
<proteinExistence type="inferred from homology"/>
<feature type="domain" description="Gfo/Idh/MocA-like oxidoreductase N-terminal" evidence="4">
    <location>
        <begin position="1"/>
        <end position="117"/>
    </location>
</feature>
<name>A0ABQ7FPS4_9ACTN</name>
<evidence type="ECO:0000313" key="7">
    <source>
        <dbReference type="Proteomes" id="UP000621266"/>
    </source>
</evidence>
<dbReference type="SUPFAM" id="SSF51735">
    <property type="entry name" value="NAD(P)-binding Rossmann-fold domains"/>
    <property type="match status" value="1"/>
</dbReference>
<feature type="compositionally biased region" description="Gly residues" evidence="3">
    <location>
        <begin position="296"/>
        <end position="315"/>
    </location>
</feature>
<comment type="similarity">
    <text evidence="1">Belongs to the Gfo/Idh/MocA family.</text>
</comment>
<evidence type="ECO:0000313" key="6">
    <source>
        <dbReference type="EMBL" id="KAF4410835.1"/>
    </source>
</evidence>
<feature type="domain" description="GFO/IDH/MocA-like oxidoreductase" evidence="5">
    <location>
        <begin position="131"/>
        <end position="232"/>
    </location>
</feature>
<dbReference type="EMBL" id="WHPN01000035">
    <property type="protein sequence ID" value="KAF4410835.1"/>
    <property type="molecule type" value="Genomic_DNA"/>
</dbReference>
<dbReference type="RefSeq" id="WP_156204931.1">
    <property type="nucleotide sequence ID" value="NZ_WHPN01000035.1"/>
</dbReference>